<protein>
    <submittedName>
        <fullName evidence="1">Uncharacterized protein</fullName>
    </submittedName>
</protein>
<organism evidence="1">
    <name type="scientific">Enterococcus faecalis</name>
    <name type="common">Streptococcus faecalis</name>
    <dbReference type="NCBI Taxonomy" id="1351"/>
    <lineage>
        <taxon>Bacteria</taxon>
        <taxon>Bacillati</taxon>
        <taxon>Bacillota</taxon>
        <taxon>Bacilli</taxon>
        <taxon>Lactobacillales</taxon>
        <taxon>Enterococcaceae</taxon>
        <taxon>Enterococcus</taxon>
    </lineage>
</organism>
<dbReference type="AlphaFoldDB" id="F6KLK6"/>
<keyword evidence="1" id="KW-0614">Plasmid</keyword>
<dbReference type="EMBL" id="HQ426651">
    <property type="protein sequence ID" value="AEF32547.1"/>
    <property type="molecule type" value="Genomic_DNA"/>
</dbReference>
<evidence type="ECO:0000313" key="1">
    <source>
        <dbReference type="EMBL" id="AEF32547.1"/>
    </source>
</evidence>
<geneLocation type="plasmid" evidence="1">
    <name>pLG2</name>
</geneLocation>
<accession>F6KLK6</accession>
<gene>
    <name evidence="1" type="ORF">pLG2-0052</name>
</gene>
<sequence length="89" mass="10978">MDLFTKFIKKIFSISKNPFGLKCSFLVLLKGNYLCELLCPYRRIWTFLCFSKSFFQKFRHFLSLRRVILRKEINVHWNHLLSQRERRCE</sequence>
<proteinExistence type="predicted"/>
<name>F6KLK6_ENTFL</name>
<reference evidence="1" key="1">
    <citation type="journal article" date="2011" name="PLoS ONE">
        <title>Intra- and Interspecies Genomic Transfer of the Enterococcus faecalis Pathogenicity Island.</title>
        <authorList>
            <person name="Laverde Gomez J.A."/>
            <person name="Hendrickx A.P."/>
            <person name="Willems R.J."/>
            <person name="Top J."/>
            <person name="Sava I."/>
            <person name="Huebner J."/>
            <person name="Witte W."/>
            <person name="Werner G."/>
        </authorList>
    </citation>
    <scope>NUCLEOTIDE SEQUENCE</scope>
    <source>
        <strain evidence="1">OG1RF x UW3114 T-12</strain>
        <plasmid evidence="1">pLG2</plasmid>
    </source>
</reference>